<reference evidence="6" key="1">
    <citation type="submission" date="2016-11" db="EMBL/GenBank/DDBJ databases">
        <authorList>
            <person name="Varghese N."/>
            <person name="Submissions S."/>
        </authorList>
    </citation>
    <scope>NUCLEOTIDE SEQUENCE [LARGE SCALE GENOMIC DNA]</scope>
    <source>
        <strain evidence="6">DSM 19514</strain>
    </source>
</reference>
<accession>A0A1M4X6J1</accession>
<keyword evidence="2" id="KW-0378">Hydrolase</keyword>
<evidence type="ECO:0000313" key="6">
    <source>
        <dbReference type="Proteomes" id="UP000184295"/>
    </source>
</evidence>
<dbReference type="Proteomes" id="UP000184295">
    <property type="component" value="Unassembled WGS sequence"/>
</dbReference>
<evidence type="ECO:0000256" key="3">
    <source>
        <dbReference type="ARBA" id="ARBA00022840"/>
    </source>
</evidence>
<organism evidence="5 6">
    <name type="scientific">Ferrithrix thermotolerans DSM 19514</name>
    <dbReference type="NCBI Taxonomy" id="1121881"/>
    <lineage>
        <taxon>Bacteria</taxon>
        <taxon>Bacillati</taxon>
        <taxon>Actinomycetota</taxon>
        <taxon>Acidimicrobiia</taxon>
        <taxon>Acidimicrobiales</taxon>
        <taxon>Acidimicrobiaceae</taxon>
        <taxon>Ferrithrix</taxon>
    </lineage>
</organism>
<dbReference type="STRING" id="1121881.SAMN02745225_01913"/>
<proteinExistence type="predicted"/>
<dbReference type="InterPro" id="IPR052708">
    <property type="entry name" value="PxpC"/>
</dbReference>
<dbReference type="Gene3D" id="2.40.100.10">
    <property type="entry name" value="Cyclophilin-like"/>
    <property type="match status" value="1"/>
</dbReference>
<dbReference type="InterPro" id="IPR003778">
    <property type="entry name" value="CT_A_B"/>
</dbReference>
<evidence type="ECO:0000256" key="2">
    <source>
        <dbReference type="ARBA" id="ARBA00022801"/>
    </source>
</evidence>
<dbReference type="InterPro" id="IPR029000">
    <property type="entry name" value="Cyclophilin-like_dom_sf"/>
</dbReference>
<dbReference type="AlphaFoldDB" id="A0A1M4X6J1"/>
<gene>
    <name evidence="5" type="ORF">SAMN02745225_01913</name>
</gene>
<keyword evidence="6" id="KW-1185">Reference proteome</keyword>
<feature type="domain" description="Carboxyltransferase" evidence="4">
    <location>
        <begin position="29"/>
        <end position="295"/>
    </location>
</feature>
<protein>
    <submittedName>
        <fullName evidence="5">Biotin-dependent carboxylase uncharacterized domain-containing protein</fullName>
    </submittedName>
</protein>
<sequence>MLGRQNYCVVVRPGTLTTFQDSGRPGMAHLGVPRSGALDVVNFRLANRLVGNETANAVLETTYDGVALYFSSSALVAVTGALADVRVNGRIAEWAMPLYVPRGGTLDVGTAKAGLRCYVAVAGGFQVQPVLGSRSRDVLSGLGPEPLTEGQIVEIGPNSTRRPVVDFAPYLPIYSSTLISVHPGPRRNWLSKRGEQDLFSQSFQVLPQSNRIGLRLGGQRIEGLFDEELASEAVAWGAVELLPSGEIVVFLADHPTTGGYPVVGVIDETSAGLCAQLRSGETVTFTRSRLWRGTID</sequence>
<dbReference type="GO" id="GO:0005524">
    <property type="term" value="F:ATP binding"/>
    <property type="evidence" value="ECO:0007669"/>
    <property type="project" value="UniProtKB-KW"/>
</dbReference>
<evidence type="ECO:0000259" key="4">
    <source>
        <dbReference type="SMART" id="SM00797"/>
    </source>
</evidence>
<name>A0A1M4X6J1_9ACTN</name>
<dbReference type="GO" id="GO:0016787">
    <property type="term" value="F:hydrolase activity"/>
    <property type="evidence" value="ECO:0007669"/>
    <property type="project" value="UniProtKB-KW"/>
</dbReference>
<dbReference type="PANTHER" id="PTHR43309">
    <property type="entry name" value="5-OXOPROLINASE SUBUNIT C"/>
    <property type="match status" value="1"/>
</dbReference>
<dbReference type="OrthoDB" id="9768696at2"/>
<dbReference type="NCBIfam" id="TIGR00724">
    <property type="entry name" value="urea_amlyse_rel"/>
    <property type="match status" value="1"/>
</dbReference>
<keyword evidence="1" id="KW-0547">Nucleotide-binding</keyword>
<dbReference type="SMART" id="SM00797">
    <property type="entry name" value="AHS2"/>
    <property type="match status" value="1"/>
</dbReference>
<evidence type="ECO:0000313" key="5">
    <source>
        <dbReference type="EMBL" id="SHE89091.1"/>
    </source>
</evidence>
<dbReference type="Pfam" id="PF02626">
    <property type="entry name" value="CT_A_B"/>
    <property type="match status" value="1"/>
</dbReference>
<keyword evidence="3" id="KW-0067">ATP-binding</keyword>
<dbReference type="EMBL" id="FQUL01000034">
    <property type="protein sequence ID" value="SHE89091.1"/>
    <property type="molecule type" value="Genomic_DNA"/>
</dbReference>
<dbReference type="PANTHER" id="PTHR43309:SF3">
    <property type="entry name" value="5-OXOPROLINASE SUBUNIT C"/>
    <property type="match status" value="1"/>
</dbReference>
<dbReference type="SUPFAM" id="SSF50891">
    <property type="entry name" value="Cyclophilin-like"/>
    <property type="match status" value="1"/>
</dbReference>
<evidence type="ECO:0000256" key="1">
    <source>
        <dbReference type="ARBA" id="ARBA00022741"/>
    </source>
</evidence>